<protein>
    <submittedName>
        <fullName evidence="1">Uncharacterized protein</fullName>
    </submittedName>
</protein>
<dbReference type="RefSeq" id="WP_284058198.1">
    <property type="nucleotide sequence ID" value="NZ_JAMSLR010000014.1"/>
</dbReference>
<comment type="caution">
    <text evidence="1">The sequence shown here is derived from an EMBL/GenBank/DDBJ whole genome shotgun (WGS) entry which is preliminary data.</text>
</comment>
<reference evidence="1" key="1">
    <citation type="submission" date="2022-06" db="EMBL/GenBank/DDBJ databases">
        <title>CFH 74404 Thermomicrobiaceae sp.</title>
        <authorList>
            <person name="Ming H."/>
            <person name="Li W.-J."/>
            <person name="Zhao Z."/>
        </authorList>
    </citation>
    <scope>NUCLEOTIDE SEQUENCE</scope>
    <source>
        <strain evidence="1">CFH 74404</strain>
    </source>
</reference>
<keyword evidence="2" id="KW-1185">Reference proteome</keyword>
<accession>A0AA41WI02</accession>
<evidence type="ECO:0000313" key="1">
    <source>
        <dbReference type="EMBL" id="MCM8750410.1"/>
    </source>
</evidence>
<dbReference type="AlphaFoldDB" id="A0AA41WI02"/>
<name>A0AA41WI02_9BACT</name>
<sequence length="198" mass="22485">MTRDWAREIAEASAALKAALGIGSRGPWPGQGANDHQPWWGLCEETPQVWASWLADWWRRKTGQPLPATPPFRLLDREGVELALEGVRCTFGYRWYFRCPACARRTEVLYQGRLGLACRRCNRLGYRSQARRATAPLGLLWLDWGREFGRYWGDDRVLAELARELKADVARALDALFAGLRVEPRDGSEEVQDGDDAP</sequence>
<dbReference type="Proteomes" id="UP001165306">
    <property type="component" value="Unassembled WGS sequence"/>
</dbReference>
<dbReference type="EMBL" id="JAMSLR010000014">
    <property type="protein sequence ID" value="MCM8750410.1"/>
    <property type="molecule type" value="Genomic_DNA"/>
</dbReference>
<evidence type="ECO:0000313" key="2">
    <source>
        <dbReference type="Proteomes" id="UP001165306"/>
    </source>
</evidence>
<gene>
    <name evidence="1" type="ORF">NET02_14765</name>
</gene>
<organism evidence="1 2">
    <name type="scientific">Thermalbibacter longus</name>
    <dbReference type="NCBI Taxonomy" id="2951981"/>
    <lineage>
        <taxon>Bacteria</taxon>
        <taxon>Pseudomonadati</taxon>
        <taxon>Thermomicrobiota</taxon>
        <taxon>Thermomicrobia</taxon>
        <taxon>Thermomicrobiales</taxon>
        <taxon>Thermomicrobiaceae</taxon>
        <taxon>Thermalbibacter</taxon>
    </lineage>
</organism>
<proteinExistence type="predicted"/>